<gene>
    <name evidence="2" type="ORF">HNR46_003599</name>
</gene>
<accession>A0A840V6Q0</accession>
<feature type="transmembrane region" description="Helical" evidence="1">
    <location>
        <begin position="572"/>
        <end position="591"/>
    </location>
</feature>
<keyword evidence="1" id="KW-0472">Membrane</keyword>
<keyword evidence="1" id="KW-0812">Transmembrane</keyword>
<dbReference type="RefSeq" id="WP_184021139.1">
    <property type="nucleotide sequence ID" value="NZ_JACHFD010000024.1"/>
</dbReference>
<evidence type="ECO:0000256" key="1">
    <source>
        <dbReference type="SAM" id="Phobius"/>
    </source>
</evidence>
<keyword evidence="3" id="KW-1185">Reference proteome</keyword>
<comment type="caution">
    <text evidence="2">The sequence shown here is derived from an EMBL/GenBank/DDBJ whole genome shotgun (WGS) entry which is preliminary data.</text>
</comment>
<protein>
    <submittedName>
        <fullName evidence="2">Uncharacterized protein</fullName>
    </submittedName>
</protein>
<dbReference type="AlphaFoldDB" id="A0A840V6Q0"/>
<organism evidence="2 3">
    <name type="scientific">Haloferula luteola</name>
    <dbReference type="NCBI Taxonomy" id="595692"/>
    <lineage>
        <taxon>Bacteria</taxon>
        <taxon>Pseudomonadati</taxon>
        <taxon>Verrucomicrobiota</taxon>
        <taxon>Verrucomicrobiia</taxon>
        <taxon>Verrucomicrobiales</taxon>
        <taxon>Verrucomicrobiaceae</taxon>
        <taxon>Haloferula</taxon>
    </lineage>
</organism>
<dbReference type="EMBL" id="JACHFD010000024">
    <property type="protein sequence ID" value="MBB5353343.1"/>
    <property type="molecule type" value="Genomic_DNA"/>
</dbReference>
<feature type="transmembrane region" description="Helical" evidence="1">
    <location>
        <begin position="603"/>
        <end position="624"/>
    </location>
</feature>
<keyword evidence="1" id="KW-1133">Transmembrane helix</keyword>
<reference evidence="2 3" key="1">
    <citation type="submission" date="2020-08" db="EMBL/GenBank/DDBJ databases">
        <title>Genomic Encyclopedia of Type Strains, Phase IV (KMG-IV): sequencing the most valuable type-strain genomes for metagenomic binning, comparative biology and taxonomic classification.</title>
        <authorList>
            <person name="Goeker M."/>
        </authorList>
    </citation>
    <scope>NUCLEOTIDE SEQUENCE [LARGE SCALE GENOMIC DNA]</scope>
    <source>
        <strain evidence="2 3">YC6886</strain>
    </source>
</reference>
<sequence length="674" mass="74601">MRPENPWLDAVVESFPADAPQNAARLDLLVEAATAIPFSSKEPDPFPPSPPWKAAWRSLLASCVILLTVLGLHFVSPPALDRLRTFALADQLNVVKSNTTSLSEPLRSIHPAHLDNRWSPASWYPLLESRIPPSHRPYVLGDPSELSLIDRWQTSWQTRPNSPATAAETLRIDLTDDGSILPEKVAELKALDPGNGYYDLAVACLLLTESTAPSGRRPSGYPQVSISNPANFQRAEKFLDRAIAADFIADRRDERLISRLSLCRPAEDFGAFVLNRAVYFDLRQLPSGSIASGDSVACFFIPSAEEMVAQQNPEGLRQLCEQWTRIAKHLSAMDPTGAMVAFAWNSAPAMEAACRSLRLTSWEDHFRLGMAAVRPELPPSITTYDFSVSSFSQFSSLGTDSLRLAEHRYYEKLDLIFAAAFSLVLVLVVSLLSLSSSSRLLGLPGRLAHALRPIDHLRILIFGALVPSVLVASILENPFLYSRETTYTARHALSVTLLFSGLIICVLFHTTREISISLARRASPIGFRRLHPRLYGVAGWMALLIAPATMALDHLSGLPLPFVPDKSLRLHLFGLLGLLLMAYFAETLLLLYSGHRRLHAATLLRVLILHLAILAGIFSAWAGVDGLIERHHMMRSSIEDITSPPFQRQLRGSTPDARIFQKALENHLFHHPES</sequence>
<feature type="transmembrane region" description="Helical" evidence="1">
    <location>
        <begin position="487"/>
        <end position="511"/>
    </location>
</feature>
<feature type="transmembrane region" description="Helical" evidence="1">
    <location>
        <begin position="415"/>
        <end position="435"/>
    </location>
</feature>
<name>A0A840V6Q0_9BACT</name>
<proteinExistence type="predicted"/>
<evidence type="ECO:0000313" key="3">
    <source>
        <dbReference type="Proteomes" id="UP000557717"/>
    </source>
</evidence>
<evidence type="ECO:0000313" key="2">
    <source>
        <dbReference type="EMBL" id="MBB5353343.1"/>
    </source>
</evidence>
<feature type="transmembrane region" description="Helical" evidence="1">
    <location>
        <begin position="456"/>
        <end position="475"/>
    </location>
</feature>
<feature type="transmembrane region" description="Helical" evidence="1">
    <location>
        <begin position="532"/>
        <end position="552"/>
    </location>
</feature>
<dbReference type="Proteomes" id="UP000557717">
    <property type="component" value="Unassembled WGS sequence"/>
</dbReference>